<protein>
    <submittedName>
        <fullName evidence="6">THO complex subunit 3</fullName>
    </submittedName>
</protein>
<reference evidence="6" key="1">
    <citation type="submission" date="2020-06" db="EMBL/GenBank/DDBJ databases">
        <authorList>
            <consortium name="Plant Systems Biology data submission"/>
        </authorList>
    </citation>
    <scope>NUCLEOTIDE SEQUENCE</scope>
    <source>
        <strain evidence="6">D6</strain>
    </source>
</reference>
<dbReference type="GO" id="GO:0006406">
    <property type="term" value="P:mRNA export from nucleus"/>
    <property type="evidence" value="ECO:0007669"/>
    <property type="project" value="InterPro"/>
</dbReference>
<dbReference type="PROSITE" id="PS00678">
    <property type="entry name" value="WD_REPEATS_1"/>
    <property type="match status" value="1"/>
</dbReference>
<dbReference type="PROSITE" id="PS50082">
    <property type="entry name" value="WD_REPEATS_2"/>
    <property type="match status" value="2"/>
</dbReference>
<feature type="region of interest" description="Disordered" evidence="5">
    <location>
        <begin position="164"/>
        <end position="186"/>
    </location>
</feature>
<keyword evidence="7" id="KW-1185">Reference proteome</keyword>
<dbReference type="InterPro" id="IPR036322">
    <property type="entry name" value="WD40_repeat_dom_sf"/>
</dbReference>
<feature type="compositionally biased region" description="Polar residues" evidence="5">
    <location>
        <begin position="164"/>
        <end position="174"/>
    </location>
</feature>
<keyword evidence="1 4" id="KW-0853">WD repeat</keyword>
<dbReference type="Proteomes" id="UP001153069">
    <property type="component" value="Unassembled WGS sequence"/>
</dbReference>
<comment type="similarity">
    <text evidence="3">Belongs to the THOC3 family.</text>
</comment>
<sequence length="383" mass="40295">MKISDVSLHECGGYHHDRSGARSVSWNKSGSWLAMGGSSPRIWSIEGAIGSVVPGASGSASSGQIRCSEILVISGHNAAVDIVRFHPNESNCLCTSAGDATIRVFDIRAGAERAVGRIDVQAGKSANYIDWSSTSSPSGGMSSSHIAVTERDGAVHVYDSRKLSSGSTSLNNRGARSGSTTSTKSTPLSTFRIPKVDIDTCIFSPSGLHLVAATVNKGVMISDLRIWNWKDGSDAFLTSVNDNTQFKVPAHTGPILSMQFSPDGKRLATGSFDSIVGIWDVATMSCQTSISRRLKVIRGVGFSHDSRFLATCNEEDGIDIANASTGDQVGQLQLRENPSGMGPTGGADEVKWNPNAHIVACARAPTGHSQSSAAVVIRCRVSA</sequence>
<dbReference type="SUPFAM" id="SSF50978">
    <property type="entry name" value="WD40 repeat-like"/>
    <property type="match status" value="1"/>
</dbReference>
<dbReference type="GO" id="GO:0000445">
    <property type="term" value="C:THO complex part of transcription export complex"/>
    <property type="evidence" value="ECO:0007669"/>
    <property type="project" value="TreeGrafter"/>
</dbReference>
<organism evidence="6 7">
    <name type="scientific">Seminavis robusta</name>
    <dbReference type="NCBI Taxonomy" id="568900"/>
    <lineage>
        <taxon>Eukaryota</taxon>
        <taxon>Sar</taxon>
        <taxon>Stramenopiles</taxon>
        <taxon>Ochrophyta</taxon>
        <taxon>Bacillariophyta</taxon>
        <taxon>Bacillariophyceae</taxon>
        <taxon>Bacillariophycidae</taxon>
        <taxon>Naviculales</taxon>
        <taxon>Naviculaceae</taxon>
        <taxon>Seminavis</taxon>
    </lineage>
</organism>
<gene>
    <name evidence="6" type="ORF">SEMRO_827_G207850.1</name>
</gene>
<accession>A0A9N8EA55</accession>
<proteinExistence type="inferred from homology"/>
<evidence type="ECO:0000313" key="7">
    <source>
        <dbReference type="Proteomes" id="UP001153069"/>
    </source>
</evidence>
<dbReference type="PANTHER" id="PTHR22839">
    <property type="entry name" value="THO COMPLEX SUBUNIT 3 THO3"/>
    <property type="match status" value="1"/>
</dbReference>
<dbReference type="Gene3D" id="2.130.10.10">
    <property type="entry name" value="YVTN repeat-like/Quinoprotein amine dehydrogenase"/>
    <property type="match status" value="2"/>
</dbReference>
<evidence type="ECO:0000313" key="6">
    <source>
        <dbReference type="EMBL" id="CAB9517053.1"/>
    </source>
</evidence>
<evidence type="ECO:0000256" key="3">
    <source>
        <dbReference type="ARBA" id="ARBA00046343"/>
    </source>
</evidence>
<dbReference type="InterPro" id="IPR040132">
    <property type="entry name" value="Tex1/THOC3"/>
</dbReference>
<keyword evidence="2" id="KW-0677">Repeat</keyword>
<feature type="compositionally biased region" description="Low complexity" evidence="5">
    <location>
        <begin position="177"/>
        <end position="186"/>
    </location>
</feature>
<dbReference type="AlphaFoldDB" id="A0A9N8EA55"/>
<feature type="repeat" description="WD" evidence="4">
    <location>
        <begin position="248"/>
        <end position="289"/>
    </location>
</feature>
<dbReference type="InterPro" id="IPR019775">
    <property type="entry name" value="WD40_repeat_CS"/>
</dbReference>
<evidence type="ECO:0000256" key="2">
    <source>
        <dbReference type="ARBA" id="ARBA00022737"/>
    </source>
</evidence>
<dbReference type="InterPro" id="IPR001680">
    <property type="entry name" value="WD40_rpt"/>
</dbReference>
<dbReference type="SMART" id="SM00320">
    <property type="entry name" value="WD40"/>
    <property type="match status" value="6"/>
</dbReference>
<dbReference type="InterPro" id="IPR015943">
    <property type="entry name" value="WD40/YVTN_repeat-like_dom_sf"/>
</dbReference>
<evidence type="ECO:0000256" key="5">
    <source>
        <dbReference type="SAM" id="MobiDB-lite"/>
    </source>
</evidence>
<dbReference type="EMBL" id="CAICTM010000826">
    <property type="protein sequence ID" value="CAB9517053.1"/>
    <property type="molecule type" value="Genomic_DNA"/>
</dbReference>
<dbReference type="OrthoDB" id="340259at2759"/>
<name>A0A9N8EA55_9STRA</name>
<dbReference type="PANTHER" id="PTHR22839:SF0">
    <property type="entry name" value="THO COMPLEX SUBUNIT 3"/>
    <property type="match status" value="1"/>
</dbReference>
<comment type="caution">
    <text evidence="6">The sequence shown here is derived from an EMBL/GenBank/DDBJ whole genome shotgun (WGS) entry which is preliminary data.</text>
</comment>
<dbReference type="Pfam" id="PF00400">
    <property type="entry name" value="WD40"/>
    <property type="match status" value="2"/>
</dbReference>
<dbReference type="PROSITE" id="PS50294">
    <property type="entry name" value="WD_REPEATS_REGION"/>
    <property type="match status" value="1"/>
</dbReference>
<feature type="repeat" description="WD" evidence="4">
    <location>
        <begin position="73"/>
        <end position="115"/>
    </location>
</feature>
<evidence type="ECO:0000256" key="1">
    <source>
        <dbReference type="ARBA" id="ARBA00022574"/>
    </source>
</evidence>
<evidence type="ECO:0000256" key="4">
    <source>
        <dbReference type="PROSITE-ProRule" id="PRU00221"/>
    </source>
</evidence>